<comment type="caution">
    <text evidence="6">The sequence shown here is derived from an EMBL/GenBank/DDBJ whole genome shotgun (WGS) entry which is preliminary data.</text>
</comment>
<evidence type="ECO:0000256" key="3">
    <source>
        <dbReference type="ARBA" id="ARBA00022771"/>
    </source>
</evidence>
<evidence type="ECO:0000259" key="5">
    <source>
        <dbReference type="PROSITE" id="PS50280"/>
    </source>
</evidence>
<evidence type="ECO:0000256" key="4">
    <source>
        <dbReference type="ARBA" id="ARBA00022833"/>
    </source>
</evidence>
<feature type="domain" description="SET" evidence="5">
    <location>
        <begin position="10"/>
        <end position="393"/>
    </location>
</feature>
<keyword evidence="4" id="KW-0862">Zinc</keyword>
<dbReference type="FunCoup" id="A0A151ZCK9">
    <property type="interactions" value="118"/>
</dbReference>
<keyword evidence="2" id="KW-0479">Metal-binding</keyword>
<dbReference type="Gene3D" id="6.10.140.2220">
    <property type="match status" value="1"/>
</dbReference>
<dbReference type="AlphaFoldDB" id="A0A151ZCK9"/>
<dbReference type="GO" id="GO:0005634">
    <property type="term" value="C:nucleus"/>
    <property type="evidence" value="ECO:0007669"/>
    <property type="project" value="TreeGrafter"/>
</dbReference>
<dbReference type="STRING" id="361077.A0A151ZCK9"/>
<dbReference type="Gene3D" id="1.10.220.160">
    <property type="match status" value="1"/>
</dbReference>
<dbReference type="Gene3D" id="2.170.270.10">
    <property type="entry name" value="SET domain"/>
    <property type="match status" value="2"/>
</dbReference>
<dbReference type="GO" id="GO:0008270">
    <property type="term" value="F:zinc ion binding"/>
    <property type="evidence" value="ECO:0007669"/>
    <property type="project" value="UniProtKB-KW"/>
</dbReference>
<dbReference type="CDD" id="cd20071">
    <property type="entry name" value="SET_SMYD"/>
    <property type="match status" value="1"/>
</dbReference>
<name>A0A151ZCK9_TIELA</name>
<evidence type="ECO:0000256" key="1">
    <source>
        <dbReference type="ARBA" id="ARBA00004038"/>
    </source>
</evidence>
<evidence type="ECO:0000313" key="6">
    <source>
        <dbReference type="EMBL" id="KYQ91680.1"/>
    </source>
</evidence>
<dbReference type="SMART" id="SM00317">
    <property type="entry name" value="SET"/>
    <property type="match status" value="1"/>
</dbReference>
<dbReference type="PROSITE" id="PS01360">
    <property type="entry name" value="ZF_MYND_1"/>
    <property type="match status" value="1"/>
</dbReference>
<organism evidence="6 7">
    <name type="scientific">Tieghemostelium lacteum</name>
    <name type="common">Slime mold</name>
    <name type="synonym">Dictyostelium lacteum</name>
    <dbReference type="NCBI Taxonomy" id="361077"/>
    <lineage>
        <taxon>Eukaryota</taxon>
        <taxon>Amoebozoa</taxon>
        <taxon>Evosea</taxon>
        <taxon>Eumycetozoa</taxon>
        <taxon>Dictyostelia</taxon>
        <taxon>Dictyosteliales</taxon>
        <taxon>Raperosteliaceae</taxon>
        <taxon>Tieghemostelium</taxon>
    </lineage>
</organism>
<dbReference type="PANTHER" id="PTHR12197:SF296">
    <property type="entry name" value="SET AND MYND DOMAIN-CONTAINING PROTEIN DDB_G0288495"/>
    <property type="match status" value="1"/>
</dbReference>
<accession>A0A151ZCK9</accession>
<dbReference type="OrthoDB" id="265717at2759"/>
<sequence length="476" mass="55036">MSEDSIHDNPYIKVTYQKDKGRSIFSKVFIPRGTVVFVDNPYIANIDSLYKKNICSTCFKYFSETCRPNVVVCPQCNDYYFCSSFCKQYQKNETRHSSIECEWLQYFGNYFKHQLLEDDKNIVLLLLKIIAKRIHQNDSLSFIVDNDNSKNTDTNDSYNLVPRDVTDLIDHLDEYLSLGINNSETIEQQQQNPDTSITDSDMDISKLKSIWKSDFKKFINISRVIQHIIDRSKHQEILSVGIDSDGDMIMSENNDIENTIQTESLSKSDLNILKLLCKVRSNFFGLWHNGLQNNIVEYNRGGTPNTENDTDSNTTTTTTEHQKNIEFLWCGSAVYLSLSLFNHSCFPNCTTLLEYNNGENGVFSFNYTKTPLRFSIVTLFDIEPNQELFITYIPLNQNKKERNHQLKSSWLFECNCKRCELEQTKSKEIDELFNSVCCRNVKCKSGMVFPLANGYGVCRVCKDEFKSPTSINLDVL</sequence>
<dbReference type="PANTHER" id="PTHR12197">
    <property type="entry name" value="HISTONE-LYSINE N-METHYLTRANSFERASE SMYD"/>
    <property type="match status" value="1"/>
</dbReference>
<dbReference type="InterPro" id="IPR002893">
    <property type="entry name" value="Znf_MYND"/>
</dbReference>
<gene>
    <name evidence="6" type="ORF">DLAC_07457</name>
</gene>
<dbReference type="Proteomes" id="UP000076078">
    <property type="component" value="Unassembled WGS sequence"/>
</dbReference>
<comment type="function">
    <text evidence="1">Probable methyltransferase.</text>
</comment>
<evidence type="ECO:0000313" key="7">
    <source>
        <dbReference type="Proteomes" id="UP000076078"/>
    </source>
</evidence>
<dbReference type="InterPro" id="IPR050869">
    <property type="entry name" value="H3K4_H4K5_MeTrfase"/>
</dbReference>
<reference evidence="6 7" key="1">
    <citation type="submission" date="2015-12" db="EMBL/GenBank/DDBJ databases">
        <title>Dictyostelia acquired genes for synthesis and detection of signals that induce cell-type specialization by lateral gene transfer from prokaryotes.</title>
        <authorList>
            <person name="Gloeckner G."/>
            <person name="Schaap P."/>
        </authorList>
    </citation>
    <scope>NUCLEOTIDE SEQUENCE [LARGE SCALE GENOMIC DNA]</scope>
    <source>
        <strain evidence="6 7">TK</strain>
    </source>
</reference>
<dbReference type="OMA" id="ELECKWI"/>
<proteinExistence type="predicted"/>
<dbReference type="InterPro" id="IPR046341">
    <property type="entry name" value="SET_dom_sf"/>
</dbReference>
<protein>
    <recommendedName>
        <fullName evidence="5">SET domain-containing protein</fullName>
    </recommendedName>
</protein>
<dbReference type="InParanoid" id="A0A151ZCK9"/>
<dbReference type="Pfam" id="PF00856">
    <property type="entry name" value="SET"/>
    <property type="match status" value="1"/>
</dbReference>
<dbReference type="PROSITE" id="PS50280">
    <property type="entry name" value="SET"/>
    <property type="match status" value="1"/>
</dbReference>
<dbReference type="InterPro" id="IPR001214">
    <property type="entry name" value="SET_dom"/>
</dbReference>
<keyword evidence="3" id="KW-0863">Zinc-finger</keyword>
<dbReference type="SUPFAM" id="SSF82199">
    <property type="entry name" value="SET domain"/>
    <property type="match status" value="1"/>
</dbReference>
<keyword evidence="7" id="KW-1185">Reference proteome</keyword>
<evidence type="ECO:0000256" key="2">
    <source>
        <dbReference type="ARBA" id="ARBA00022723"/>
    </source>
</evidence>
<dbReference type="EMBL" id="LODT01000034">
    <property type="protein sequence ID" value="KYQ91680.1"/>
    <property type="molecule type" value="Genomic_DNA"/>
</dbReference>